<dbReference type="GeneID" id="591105"/>
<dbReference type="Proteomes" id="UP000007110">
    <property type="component" value="Unassembled WGS sequence"/>
</dbReference>
<evidence type="ECO:0000256" key="2">
    <source>
        <dbReference type="SAM" id="SignalP"/>
    </source>
</evidence>
<feature type="chain" id="PRO_5029735418" evidence="2">
    <location>
        <begin position="16"/>
        <end position="219"/>
    </location>
</feature>
<evidence type="ECO:0000313" key="3">
    <source>
        <dbReference type="EnsemblMetazoa" id="XP_795779"/>
    </source>
</evidence>
<keyword evidence="4" id="KW-1185">Reference proteome</keyword>
<proteinExistence type="inferred from homology"/>
<accession>A0A7M7RET7</accession>
<dbReference type="PANTHER" id="PTHR11220">
    <property type="entry name" value="HEME-BINDING PROTEIN-RELATED"/>
    <property type="match status" value="1"/>
</dbReference>
<dbReference type="SUPFAM" id="SSF55136">
    <property type="entry name" value="Probable bacterial effector-binding domain"/>
    <property type="match status" value="1"/>
</dbReference>
<dbReference type="EnsemblMetazoa" id="XM_790686">
    <property type="protein sequence ID" value="XP_795779"/>
    <property type="gene ID" value="LOC591105"/>
</dbReference>
<dbReference type="OrthoDB" id="10051409at2759"/>
<evidence type="ECO:0000256" key="1">
    <source>
        <dbReference type="ARBA" id="ARBA00009817"/>
    </source>
</evidence>
<dbReference type="Pfam" id="PF04832">
    <property type="entry name" value="SOUL"/>
    <property type="match status" value="1"/>
</dbReference>
<dbReference type="InParanoid" id="A0A7M7RET7"/>
<dbReference type="FunFam" id="3.20.80.10:FF:000017">
    <property type="entry name" value="Uncharacterized protein"/>
    <property type="match status" value="1"/>
</dbReference>
<evidence type="ECO:0000313" key="4">
    <source>
        <dbReference type="Proteomes" id="UP000007110"/>
    </source>
</evidence>
<dbReference type="Gene3D" id="3.20.80.10">
    <property type="entry name" value="Regulatory factor, effector binding domain"/>
    <property type="match status" value="1"/>
</dbReference>
<keyword evidence="2" id="KW-0732">Signal</keyword>
<dbReference type="InterPro" id="IPR011256">
    <property type="entry name" value="Reg_factor_effector_dom_sf"/>
</dbReference>
<dbReference type="PANTHER" id="PTHR11220:SF1">
    <property type="entry name" value="HEME-BINDING PROTEIN 2"/>
    <property type="match status" value="1"/>
</dbReference>
<reference evidence="4" key="1">
    <citation type="submission" date="2015-02" db="EMBL/GenBank/DDBJ databases">
        <title>Genome sequencing for Strongylocentrotus purpuratus.</title>
        <authorList>
            <person name="Murali S."/>
            <person name="Liu Y."/>
            <person name="Vee V."/>
            <person name="English A."/>
            <person name="Wang M."/>
            <person name="Skinner E."/>
            <person name="Han Y."/>
            <person name="Muzny D.M."/>
            <person name="Worley K.C."/>
            <person name="Gibbs R.A."/>
        </authorList>
    </citation>
    <scope>NUCLEOTIDE SEQUENCE</scope>
</reference>
<name>A0A7M7RET7_STRPU</name>
<dbReference type="RefSeq" id="XP_795779.3">
    <property type="nucleotide sequence ID" value="XM_790686.5"/>
</dbReference>
<protein>
    <submittedName>
        <fullName evidence="3">Uncharacterized protein</fullName>
    </submittedName>
</protein>
<feature type="signal peptide" evidence="2">
    <location>
        <begin position="1"/>
        <end position="15"/>
    </location>
</feature>
<dbReference type="InterPro" id="IPR006917">
    <property type="entry name" value="SOUL_heme-bd"/>
</dbReference>
<reference evidence="3" key="2">
    <citation type="submission" date="2021-01" db="UniProtKB">
        <authorList>
            <consortium name="EnsemblMetazoa"/>
        </authorList>
    </citation>
    <scope>IDENTIFICATION</scope>
</reference>
<dbReference type="AlphaFoldDB" id="A0A7M7RET7"/>
<sequence length="219" mass="24486">MLAVCLLTFIAMSIAAVPATTPTTTPQPPNGIPKCAIYECPVYTTLEEIGSDMWKRRIEQSAWVHKVAPTCDRTEAIGLVVGDLDAYLEDNNINESTPIILEVAENIPGPNSSCTGQSGSFPCCDQIYELFRFIPEASEETAPIPSQDSGILLMHTYAFEIYGITFLGPNHNEEEQYEKLRKYLDEQGILYYGSYYDVAVYDKPTDPQPHRNEVMITFI</sequence>
<dbReference type="GO" id="GO:0020037">
    <property type="term" value="F:heme binding"/>
    <property type="evidence" value="ECO:0000318"/>
    <property type="project" value="GO_Central"/>
</dbReference>
<comment type="similarity">
    <text evidence="1">Belongs to the HEBP family.</text>
</comment>
<dbReference type="KEGG" id="spu:591105"/>
<organism evidence="3 4">
    <name type="scientific">Strongylocentrotus purpuratus</name>
    <name type="common">Purple sea urchin</name>
    <dbReference type="NCBI Taxonomy" id="7668"/>
    <lineage>
        <taxon>Eukaryota</taxon>
        <taxon>Metazoa</taxon>
        <taxon>Echinodermata</taxon>
        <taxon>Eleutherozoa</taxon>
        <taxon>Echinozoa</taxon>
        <taxon>Echinoidea</taxon>
        <taxon>Euechinoidea</taxon>
        <taxon>Echinacea</taxon>
        <taxon>Camarodonta</taxon>
        <taxon>Echinidea</taxon>
        <taxon>Strongylocentrotidae</taxon>
        <taxon>Strongylocentrotus</taxon>
    </lineage>
</organism>